<evidence type="ECO:0000256" key="1">
    <source>
        <dbReference type="SAM" id="SignalP"/>
    </source>
</evidence>
<dbReference type="PANTHER" id="PTHR37916">
    <property type="entry name" value="CHITIN-BINDING TYPE-4 DOMAIN-CONTAINING PROTEIN"/>
    <property type="match status" value="1"/>
</dbReference>
<keyword evidence="3" id="KW-1185">Reference proteome</keyword>
<accession>A0A8W8K0H5</accession>
<dbReference type="PANTHER" id="PTHR37916:SF1">
    <property type="entry name" value="COPPER ACQUISITION FACTOR BIM1-LIKE DOMAIN-CONTAINING PROTEIN"/>
    <property type="match status" value="1"/>
</dbReference>
<name>A0A8W8K0H5_MAGGI</name>
<feature type="chain" id="PRO_5036444122" description="Reelin domain-containing protein" evidence="1">
    <location>
        <begin position="17"/>
        <end position="151"/>
    </location>
</feature>
<proteinExistence type="predicted"/>
<sequence length="151" mass="16319">MLSFAVFAGVLAVTYSHLCLFSPPQRGTVDGINKAGSADCLLLSGPCGGRPRGSMVTKVTAGQKLRVTFQKNLDHWDHTHGDFKIKIGEETGHLQTLSTIRDNGEPSLYVYSTEVTVPNGLPAQSILQVTYETKNSAAPAVFYQCSDLMVE</sequence>
<feature type="signal peptide" evidence="1">
    <location>
        <begin position="1"/>
        <end position="16"/>
    </location>
</feature>
<protein>
    <recommendedName>
        <fullName evidence="4">Reelin domain-containing protein</fullName>
    </recommendedName>
</protein>
<dbReference type="EnsemblMetazoa" id="G21362.1">
    <property type="protein sequence ID" value="G21362.1:cds"/>
    <property type="gene ID" value="G21362"/>
</dbReference>
<evidence type="ECO:0000313" key="3">
    <source>
        <dbReference type="Proteomes" id="UP000005408"/>
    </source>
</evidence>
<evidence type="ECO:0000313" key="2">
    <source>
        <dbReference type="EnsemblMetazoa" id="G21362.1:cds"/>
    </source>
</evidence>
<evidence type="ECO:0008006" key="4">
    <source>
        <dbReference type="Google" id="ProtNLM"/>
    </source>
</evidence>
<dbReference type="AlphaFoldDB" id="A0A8W8K0H5"/>
<reference evidence="2" key="1">
    <citation type="submission" date="2022-08" db="UniProtKB">
        <authorList>
            <consortium name="EnsemblMetazoa"/>
        </authorList>
    </citation>
    <scope>IDENTIFICATION</scope>
    <source>
        <strain evidence="2">05x7-T-G4-1.051#20</strain>
    </source>
</reference>
<organism evidence="2 3">
    <name type="scientific">Magallana gigas</name>
    <name type="common">Pacific oyster</name>
    <name type="synonym">Crassostrea gigas</name>
    <dbReference type="NCBI Taxonomy" id="29159"/>
    <lineage>
        <taxon>Eukaryota</taxon>
        <taxon>Metazoa</taxon>
        <taxon>Spiralia</taxon>
        <taxon>Lophotrochozoa</taxon>
        <taxon>Mollusca</taxon>
        <taxon>Bivalvia</taxon>
        <taxon>Autobranchia</taxon>
        <taxon>Pteriomorphia</taxon>
        <taxon>Ostreida</taxon>
        <taxon>Ostreoidea</taxon>
        <taxon>Ostreidae</taxon>
        <taxon>Magallana</taxon>
    </lineage>
</organism>
<keyword evidence="1" id="KW-0732">Signal</keyword>
<dbReference type="Proteomes" id="UP000005408">
    <property type="component" value="Unassembled WGS sequence"/>
</dbReference>